<organism evidence="2 3">
    <name type="scientific">Phytophthora fragariae</name>
    <dbReference type="NCBI Taxonomy" id="53985"/>
    <lineage>
        <taxon>Eukaryota</taxon>
        <taxon>Sar</taxon>
        <taxon>Stramenopiles</taxon>
        <taxon>Oomycota</taxon>
        <taxon>Peronosporomycetes</taxon>
        <taxon>Peronosporales</taxon>
        <taxon>Peronosporaceae</taxon>
        <taxon>Phytophthora</taxon>
    </lineage>
</organism>
<feature type="compositionally biased region" description="Low complexity" evidence="1">
    <location>
        <begin position="323"/>
        <end position="333"/>
    </location>
</feature>
<feature type="region of interest" description="Disordered" evidence="1">
    <location>
        <begin position="796"/>
        <end position="835"/>
    </location>
</feature>
<feature type="region of interest" description="Disordered" evidence="1">
    <location>
        <begin position="226"/>
        <end position="264"/>
    </location>
</feature>
<dbReference type="Proteomes" id="UP000476176">
    <property type="component" value="Unassembled WGS sequence"/>
</dbReference>
<name>A0A6G0PRP9_9STRA</name>
<feature type="compositionally biased region" description="Pro residues" evidence="1">
    <location>
        <begin position="381"/>
        <end position="396"/>
    </location>
</feature>
<comment type="caution">
    <text evidence="2">The sequence shown here is derived from an EMBL/GenBank/DDBJ whole genome shotgun (WGS) entry which is preliminary data.</text>
</comment>
<feature type="compositionally biased region" description="Polar residues" evidence="1">
    <location>
        <begin position="796"/>
        <end position="808"/>
    </location>
</feature>
<reference evidence="2 3" key="1">
    <citation type="submission" date="2018-09" db="EMBL/GenBank/DDBJ databases">
        <title>Genomic investigation of the strawberry pathogen Phytophthora fragariae indicates pathogenicity is determined by transcriptional variation in three key races.</title>
        <authorList>
            <person name="Adams T.M."/>
            <person name="Armitage A.D."/>
            <person name="Sobczyk M.K."/>
            <person name="Bates H.J."/>
            <person name="Dunwell J.M."/>
            <person name="Nellist C.F."/>
            <person name="Harrison R.J."/>
        </authorList>
    </citation>
    <scope>NUCLEOTIDE SEQUENCE [LARGE SCALE GENOMIC DNA]</scope>
    <source>
        <strain evidence="2 3">BC-23</strain>
    </source>
</reference>
<evidence type="ECO:0000256" key="1">
    <source>
        <dbReference type="SAM" id="MobiDB-lite"/>
    </source>
</evidence>
<accession>A0A6G0PRP9</accession>
<feature type="compositionally biased region" description="Basic residues" evidence="1">
    <location>
        <begin position="335"/>
        <end position="352"/>
    </location>
</feature>
<gene>
    <name evidence="2" type="ORF">PF004_g1638</name>
</gene>
<proteinExistence type="predicted"/>
<evidence type="ECO:0000313" key="3">
    <source>
        <dbReference type="Proteomes" id="UP000476176"/>
    </source>
</evidence>
<feature type="region of interest" description="Disordered" evidence="1">
    <location>
        <begin position="323"/>
        <end position="455"/>
    </location>
</feature>
<sequence length="835" mass="87598">MDGGDLLPIRQAVPAAPTRATVADVVTWTFEHRGIVWFHPTKPRWRGDGASPHWIRVLITVFLTNFPGLLTRRFDAQEVRSVASLKDHPITVLVNPQGTLSFTTSTTDSDSLDGLTGQRELEPSIKRLVGPEAIRAGSMSYAARTTANNVAKNMGLLIELVGMLPLRVLTEAPLAATASVGDTVPDLLATSNISISVNTFSGPSSFAIGLVDSEIGSPAPAVTVAGPSAPAASGAGSPAPGAAEPVVASARAPRKRGRSRAASGHVAVPVLTLPPLALVRVTLPLSTRVVSLVVPDAPAALASSEASPEPPLLAIPADPTEAAAAAAQASARPIGKPKRRSASKKLSRRRTAKPADTPAMPRSAHPASAVALSTSDAPDAAQPPAPRSMPAAPAPSPVWSVYSESDSDTDGSPPPSPRAGVLATDAVAAGSRRQGRPVPQPHANPVSRSSGRAPVSRDTFDLSTFLSQFHSGLRAVPGSTPGISTGNTASAIEPRSAYPDVADHTSVDLGRVNELLHELVQLLQSGTPASLAAASVPTAAETAVASWSLPNHRGTLPPESTCELRAAHFTPPSRQARGDLCPTSVYILAAHRFYPHLLTDEGRHESPTMCVLRWRGLACLTFLDAAPVLAALYGARFGQYGMSVMHFHRADHETMLAAGFSDANYTLDFSAAPPAPPACRSYHDQLGAVQGLTTFANAQWYDPMAHVLYRICEFVVVNMDADPGHSPRRVQRTLHQVNQLLGAVLVHLSSDSPYWWRGFCAAAARIDFNSVAWPMALHALTLRELADRLGSGSSCGVTGSARAQSGRPTTGHVPRASPSRTQRSRPGASPRISGR</sequence>
<protein>
    <submittedName>
        <fullName evidence="2">Uncharacterized protein</fullName>
    </submittedName>
</protein>
<feature type="compositionally biased region" description="Low complexity" evidence="1">
    <location>
        <begin position="226"/>
        <end position="250"/>
    </location>
</feature>
<evidence type="ECO:0000313" key="2">
    <source>
        <dbReference type="EMBL" id="KAE9253126.1"/>
    </source>
</evidence>
<dbReference type="EMBL" id="QXGC01000042">
    <property type="protein sequence ID" value="KAE9253126.1"/>
    <property type="molecule type" value="Genomic_DNA"/>
</dbReference>
<dbReference type="AlphaFoldDB" id="A0A6G0PRP9"/>